<dbReference type="AlphaFoldDB" id="A0A1G9Q1G7"/>
<reference evidence="1 2" key="1">
    <citation type="submission" date="2016-10" db="EMBL/GenBank/DDBJ databases">
        <authorList>
            <person name="de Groot N.N."/>
        </authorList>
    </citation>
    <scope>NUCLEOTIDE SEQUENCE [LARGE SCALE GENOMIC DNA]</scope>
    <source>
        <strain evidence="1 2">DSM 21668</strain>
    </source>
</reference>
<evidence type="ECO:0000313" key="2">
    <source>
        <dbReference type="Proteomes" id="UP000198901"/>
    </source>
</evidence>
<sequence length="91" mass="10378">MVYQTLGRCEDVALLFKQTLANHRALFDDHLMVAVGRIHLVNVLEKVNRSVEAFVLLQQSENTFAQHLGEQHPNTINARSELKKIADLLKK</sequence>
<evidence type="ECO:0000313" key="1">
    <source>
        <dbReference type="EMBL" id="SDM04839.1"/>
    </source>
</evidence>
<dbReference type="Gene3D" id="1.25.40.10">
    <property type="entry name" value="Tetratricopeptide repeat domain"/>
    <property type="match status" value="1"/>
</dbReference>
<keyword evidence="2" id="KW-1185">Reference proteome</keyword>
<dbReference type="EMBL" id="FNGS01000004">
    <property type="protein sequence ID" value="SDM04839.1"/>
    <property type="molecule type" value="Genomic_DNA"/>
</dbReference>
<evidence type="ECO:0008006" key="3">
    <source>
        <dbReference type="Google" id="ProtNLM"/>
    </source>
</evidence>
<gene>
    <name evidence="1" type="ORF">SAMN04488090_2426</name>
</gene>
<accession>A0A1G9Q1G7</accession>
<organism evidence="1 2">
    <name type="scientific">Siphonobacter aquaeclarae</name>
    <dbReference type="NCBI Taxonomy" id="563176"/>
    <lineage>
        <taxon>Bacteria</taxon>
        <taxon>Pseudomonadati</taxon>
        <taxon>Bacteroidota</taxon>
        <taxon>Cytophagia</taxon>
        <taxon>Cytophagales</taxon>
        <taxon>Cytophagaceae</taxon>
        <taxon>Siphonobacter</taxon>
    </lineage>
</organism>
<dbReference type="InterPro" id="IPR011990">
    <property type="entry name" value="TPR-like_helical_dom_sf"/>
</dbReference>
<proteinExistence type="predicted"/>
<dbReference type="STRING" id="563176.SAMN04488090_2426"/>
<protein>
    <recommendedName>
        <fullName evidence="3">Tetratricopeptide repeat-containing protein</fullName>
    </recommendedName>
</protein>
<name>A0A1G9Q1G7_9BACT</name>
<dbReference type="Proteomes" id="UP000198901">
    <property type="component" value="Unassembled WGS sequence"/>
</dbReference>